<accession>S5TL74</accession>
<dbReference type="InterPro" id="IPR015422">
    <property type="entry name" value="PyrdxlP-dep_Trfase_small"/>
</dbReference>
<dbReference type="EMBL" id="KF264553">
    <property type="protein sequence ID" value="AGS49705.1"/>
    <property type="molecule type" value="Genomic_DNA"/>
</dbReference>
<dbReference type="Gene3D" id="3.90.1150.10">
    <property type="entry name" value="Aspartate Aminotransferase, domain 1"/>
    <property type="match status" value="1"/>
</dbReference>
<dbReference type="PANTHER" id="PTHR30244">
    <property type="entry name" value="TRANSAMINASE"/>
    <property type="match status" value="1"/>
</dbReference>
<dbReference type="InterPro" id="IPR015421">
    <property type="entry name" value="PyrdxlP-dep_Trfase_major"/>
</dbReference>
<reference evidence="2" key="1">
    <citation type="journal article" date="2013" name="Proc. Natl. Acad. Sci. U.S.A.">
        <title>Mapping gene clusters within arrayed metagenomic libraries to expand the structural diversity of biomedically relevant natural products.</title>
        <authorList>
            <person name="Owen J.G."/>
            <person name="Reddy B.V."/>
            <person name="Ternei M.A."/>
            <person name="Charlop-Powers Z."/>
            <person name="Calle P.Y."/>
            <person name="Kim J.H."/>
            <person name="Brady S.F."/>
        </authorList>
    </citation>
    <scope>NUCLEOTIDE SEQUENCE</scope>
</reference>
<dbReference type="Gene3D" id="3.40.640.10">
    <property type="entry name" value="Type I PLP-dependent aspartate aminotransferase-like (Major domain)"/>
    <property type="match status" value="1"/>
</dbReference>
<dbReference type="InterPro" id="IPR000653">
    <property type="entry name" value="DegT/StrS_aminotransferase"/>
</dbReference>
<protein>
    <submittedName>
        <fullName evidence="2">Putative aminotransferase</fullName>
    </submittedName>
</protein>
<dbReference type="GO" id="GO:0000271">
    <property type="term" value="P:polysaccharide biosynthetic process"/>
    <property type="evidence" value="ECO:0007669"/>
    <property type="project" value="TreeGrafter"/>
</dbReference>
<dbReference type="InterPro" id="IPR015424">
    <property type="entry name" value="PyrdxlP-dep_Trfase"/>
</dbReference>
<keyword evidence="2" id="KW-0808">Transferase</keyword>
<keyword evidence="1" id="KW-0663">Pyridoxal phosphate</keyword>
<dbReference type="GO" id="GO:0030170">
    <property type="term" value="F:pyridoxal phosphate binding"/>
    <property type="evidence" value="ECO:0007669"/>
    <property type="project" value="TreeGrafter"/>
</dbReference>
<dbReference type="CDD" id="cd00616">
    <property type="entry name" value="AHBA_syn"/>
    <property type="match status" value="1"/>
</dbReference>
<comment type="similarity">
    <text evidence="1">Belongs to the DegT/DnrJ/EryC1 family.</text>
</comment>
<dbReference type="GO" id="GO:0008483">
    <property type="term" value="F:transaminase activity"/>
    <property type="evidence" value="ECO:0007669"/>
    <property type="project" value="UniProtKB-KW"/>
</dbReference>
<proteinExistence type="inferred from homology"/>
<keyword evidence="2" id="KW-0032">Aminotransferase</keyword>
<evidence type="ECO:0000256" key="1">
    <source>
        <dbReference type="RuleBase" id="RU004508"/>
    </source>
</evidence>
<evidence type="ECO:0000313" key="2">
    <source>
        <dbReference type="EMBL" id="AGS49705.1"/>
    </source>
</evidence>
<sequence length="393" mass="41802">MLESGRWAVSAPYAGARSFERRFSDAFCEFNGCRFCVPTSSGTTALMVALEACGVGAGDEVIIPGLTWVANASAVAAVNARPVLADIHPGTLCMDPEAVRACIGPRTKAITAVHLYSAVADLDSLVAVAREHGVTLIEDCAQAHGARHRDRVVGTIGAMGTFSMQATKVLTSGEGGAVITDDSELARRAEHARADGRSYRTDTPAVGAMELIETAELMGHNYSLSEFQSAVLLAQMEMLSEQNRIRAHNAVLLDQLLTGLGVTPQTTSAGTTSRTYYQYAFLLPQDMAAQAGLEAIGLALSAELGLPIAGGYSPLNANRLYRPDTRRRFTGLADIDLSIHEQALPVTEDITGRLLTFHHAALLGDERDMHDIAEAVAKVRDNLQALEKAQAGV</sequence>
<dbReference type="Pfam" id="PF01041">
    <property type="entry name" value="DegT_DnrJ_EryC1"/>
    <property type="match status" value="1"/>
</dbReference>
<dbReference type="SUPFAM" id="SSF53383">
    <property type="entry name" value="PLP-dependent transferases"/>
    <property type="match status" value="1"/>
</dbReference>
<name>S5TL74_9BACT</name>
<dbReference type="AlphaFoldDB" id="S5TL74"/>
<organism evidence="2">
    <name type="scientific">uncultured bacterium esnapd14</name>
    <dbReference type="NCBI Taxonomy" id="1366594"/>
    <lineage>
        <taxon>Bacteria</taxon>
        <taxon>environmental samples</taxon>
    </lineage>
</organism>
<dbReference type="PANTHER" id="PTHR30244:SF34">
    <property type="entry name" value="DTDP-4-AMINO-4,6-DIDEOXYGALACTOSE TRANSAMINASE"/>
    <property type="match status" value="1"/>
</dbReference>